<name>A0ABV3J6P3_9ACTN</name>
<dbReference type="RefSeq" id="WP_242591107.1">
    <property type="nucleotide sequence ID" value="NZ_JBEXRD010000001.1"/>
</dbReference>
<accession>A0ABV3J6P3</accession>
<reference evidence="1 2" key="1">
    <citation type="submission" date="2024-06" db="EMBL/GenBank/DDBJ databases">
        <title>The Natural Products Discovery Center: Release of the First 8490 Sequenced Strains for Exploring Actinobacteria Biosynthetic Diversity.</title>
        <authorList>
            <person name="Kalkreuter E."/>
            <person name="Kautsar S.A."/>
            <person name="Yang D."/>
            <person name="Bader C.D."/>
            <person name="Teijaro C.N."/>
            <person name="Fluegel L."/>
            <person name="Davis C.M."/>
            <person name="Simpson J.R."/>
            <person name="Lauterbach L."/>
            <person name="Steele A.D."/>
            <person name="Gui C."/>
            <person name="Meng S."/>
            <person name="Li G."/>
            <person name="Viehrig K."/>
            <person name="Ye F."/>
            <person name="Su P."/>
            <person name="Kiefer A.F."/>
            <person name="Nichols A."/>
            <person name="Cepeda A.J."/>
            <person name="Yan W."/>
            <person name="Fan B."/>
            <person name="Jiang Y."/>
            <person name="Adhikari A."/>
            <person name="Zheng C.-J."/>
            <person name="Schuster L."/>
            <person name="Cowan T.M."/>
            <person name="Smanski M.J."/>
            <person name="Chevrette M.G."/>
            <person name="De Carvalho L.P.S."/>
            <person name="Shen B."/>
        </authorList>
    </citation>
    <scope>NUCLEOTIDE SEQUENCE [LARGE SCALE GENOMIC DNA]</scope>
    <source>
        <strain evidence="1 2">NPDC052768</strain>
    </source>
</reference>
<dbReference type="Proteomes" id="UP001552527">
    <property type="component" value="Unassembled WGS sequence"/>
</dbReference>
<organism evidence="1 2">
    <name type="scientific">Streptomyces werraensis</name>
    <dbReference type="NCBI Taxonomy" id="68284"/>
    <lineage>
        <taxon>Bacteria</taxon>
        <taxon>Bacillati</taxon>
        <taxon>Actinomycetota</taxon>
        <taxon>Actinomycetes</taxon>
        <taxon>Kitasatosporales</taxon>
        <taxon>Streptomycetaceae</taxon>
        <taxon>Streptomyces</taxon>
    </lineage>
</organism>
<dbReference type="EMBL" id="JBFATE010000001">
    <property type="protein sequence ID" value="MEV5243845.1"/>
    <property type="molecule type" value="Genomic_DNA"/>
</dbReference>
<protein>
    <submittedName>
        <fullName evidence="1">Uncharacterized protein</fullName>
    </submittedName>
</protein>
<evidence type="ECO:0000313" key="2">
    <source>
        <dbReference type="Proteomes" id="UP001552527"/>
    </source>
</evidence>
<proteinExistence type="predicted"/>
<sequence>MNRQATYTLDTLRALDPAARTDVLRVLDQVVADLPARWSRGRGVPQLMVSLDGRGGARTERTGLRELSRHGHLDELHRWVDAVPREKAREHGCAALVHGDRIHARINRIGPFGAPRFVPDSRAHLRLAHRDVRLTLGFAFPFRTEGRLFPRLVFHDWVSETLDRARRG</sequence>
<evidence type="ECO:0000313" key="1">
    <source>
        <dbReference type="EMBL" id="MEV5243845.1"/>
    </source>
</evidence>
<keyword evidence="2" id="KW-1185">Reference proteome</keyword>
<comment type="caution">
    <text evidence="1">The sequence shown here is derived from an EMBL/GenBank/DDBJ whole genome shotgun (WGS) entry which is preliminary data.</text>
</comment>
<gene>
    <name evidence="1" type="ORF">AB0K95_01010</name>
</gene>